<dbReference type="PANTHER" id="PTHR13720:SF14">
    <property type="entry name" value="CILIA- AND FLAGELLA-ASSOCIATED PROTEIN 52"/>
    <property type="match status" value="1"/>
</dbReference>
<feature type="repeat" description="WD" evidence="13">
    <location>
        <begin position="488"/>
        <end position="521"/>
    </location>
</feature>
<dbReference type="PANTHER" id="PTHR13720">
    <property type="entry name" value="WD-40 REPEAT PROTEIN"/>
    <property type="match status" value="1"/>
</dbReference>
<dbReference type="FunCoup" id="A0A2J7PK36">
    <property type="interactions" value="10"/>
</dbReference>
<comment type="subcellular location">
    <subcellularLocation>
        <location evidence="1">Cell projection</location>
        <location evidence="1">Cilium</location>
        <location evidence="1">Flagellum</location>
    </subcellularLocation>
    <subcellularLocation>
        <location evidence="2">Cytoplasm</location>
    </subcellularLocation>
</comment>
<comment type="subunit">
    <text evidence="12">Microtubule inner protein component of sperm flagellar doublet microtubules. Interacts with BRCA2. Interacts with the CCT chaperonin complex. Interacts with HSP70. Interacts with AK8. Interacts with CFAP45. Interacts with DNAI1. Interacts with IQDC.</text>
</comment>
<reference evidence="15 16" key="1">
    <citation type="submission" date="2017-12" db="EMBL/GenBank/DDBJ databases">
        <title>Hemimetabolous genomes reveal molecular basis of termite eusociality.</title>
        <authorList>
            <person name="Harrison M.C."/>
            <person name="Jongepier E."/>
            <person name="Robertson H.M."/>
            <person name="Arning N."/>
            <person name="Bitard-Feildel T."/>
            <person name="Chao H."/>
            <person name="Childers C.P."/>
            <person name="Dinh H."/>
            <person name="Doddapaneni H."/>
            <person name="Dugan S."/>
            <person name="Gowin J."/>
            <person name="Greiner C."/>
            <person name="Han Y."/>
            <person name="Hu H."/>
            <person name="Hughes D.S.T."/>
            <person name="Huylmans A.-K."/>
            <person name="Kemena C."/>
            <person name="Kremer L.P.M."/>
            <person name="Lee S.L."/>
            <person name="Lopez-Ezquerra A."/>
            <person name="Mallet L."/>
            <person name="Monroy-Kuhn J.M."/>
            <person name="Moser A."/>
            <person name="Murali S.C."/>
            <person name="Muzny D.M."/>
            <person name="Otani S."/>
            <person name="Piulachs M.-D."/>
            <person name="Poelchau M."/>
            <person name="Qu J."/>
            <person name="Schaub F."/>
            <person name="Wada-Katsumata A."/>
            <person name="Worley K.C."/>
            <person name="Xie Q."/>
            <person name="Ylla G."/>
            <person name="Poulsen M."/>
            <person name="Gibbs R.A."/>
            <person name="Schal C."/>
            <person name="Richards S."/>
            <person name="Belles X."/>
            <person name="Korb J."/>
            <person name="Bornberg-Bauer E."/>
        </authorList>
    </citation>
    <scope>NUCLEOTIDE SEQUENCE [LARGE SCALE GENOMIC DNA]</scope>
    <source>
        <tissue evidence="15">Whole body</tissue>
    </source>
</reference>
<dbReference type="FunFam" id="2.130.10.10:FF:001320">
    <property type="entry name" value="Predicted protein"/>
    <property type="match status" value="1"/>
</dbReference>
<dbReference type="InterPro" id="IPR001680">
    <property type="entry name" value="WD40_rpt"/>
</dbReference>
<evidence type="ECO:0000256" key="1">
    <source>
        <dbReference type="ARBA" id="ARBA00004230"/>
    </source>
</evidence>
<feature type="repeat" description="WD" evidence="13">
    <location>
        <begin position="572"/>
        <end position="604"/>
    </location>
</feature>
<evidence type="ECO:0000256" key="14">
    <source>
        <dbReference type="SAM" id="MobiDB-lite"/>
    </source>
</evidence>
<evidence type="ECO:0000256" key="5">
    <source>
        <dbReference type="ARBA" id="ARBA00022737"/>
    </source>
</evidence>
<gene>
    <name evidence="15" type="primary">CFAP52</name>
    <name evidence="15" type="ORF">B7P43_G05409</name>
</gene>
<evidence type="ECO:0000256" key="8">
    <source>
        <dbReference type="ARBA" id="ARBA00023273"/>
    </source>
</evidence>
<dbReference type="Pfam" id="PF00400">
    <property type="entry name" value="WD40"/>
    <property type="match status" value="5"/>
</dbReference>
<keyword evidence="5" id="KW-0677">Repeat</keyword>
<evidence type="ECO:0000313" key="16">
    <source>
        <dbReference type="Proteomes" id="UP000235965"/>
    </source>
</evidence>
<feature type="repeat" description="WD" evidence="13">
    <location>
        <begin position="444"/>
        <end position="478"/>
    </location>
</feature>
<dbReference type="InterPro" id="IPR015943">
    <property type="entry name" value="WD40/YVTN_repeat-like_dom_sf"/>
</dbReference>
<dbReference type="GO" id="GO:0031514">
    <property type="term" value="C:motile cilium"/>
    <property type="evidence" value="ECO:0007669"/>
    <property type="project" value="UniProtKB-SubCell"/>
</dbReference>
<evidence type="ECO:0000256" key="12">
    <source>
        <dbReference type="ARBA" id="ARBA00047117"/>
    </source>
</evidence>
<dbReference type="CDD" id="cd00200">
    <property type="entry name" value="WD40"/>
    <property type="match status" value="1"/>
</dbReference>
<evidence type="ECO:0000256" key="2">
    <source>
        <dbReference type="ARBA" id="ARBA00004496"/>
    </source>
</evidence>
<evidence type="ECO:0000256" key="3">
    <source>
        <dbReference type="ARBA" id="ARBA00022490"/>
    </source>
</evidence>
<feature type="compositionally biased region" description="Basic and acidic residues" evidence="14">
    <location>
        <begin position="704"/>
        <end position="717"/>
    </location>
</feature>
<evidence type="ECO:0000256" key="11">
    <source>
        <dbReference type="ARBA" id="ARBA00046056"/>
    </source>
</evidence>
<keyword evidence="6 15" id="KW-0282">Flagellum</keyword>
<evidence type="ECO:0000256" key="9">
    <source>
        <dbReference type="ARBA" id="ARBA00029456"/>
    </source>
</evidence>
<organism evidence="15 16">
    <name type="scientific">Cryptotermes secundus</name>
    <dbReference type="NCBI Taxonomy" id="105785"/>
    <lineage>
        <taxon>Eukaryota</taxon>
        <taxon>Metazoa</taxon>
        <taxon>Ecdysozoa</taxon>
        <taxon>Arthropoda</taxon>
        <taxon>Hexapoda</taxon>
        <taxon>Insecta</taxon>
        <taxon>Pterygota</taxon>
        <taxon>Neoptera</taxon>
        <taxon>Polyneoptera</taxon>
        <taxon>Dictyoptera</taxon>
        <taxon>Blattodea</taxon>
        <taxon>Blattoidea</taxon>
        <taxon>Termitoidae</taxon>
        <taxon>Kalotermitidae</taxon>
        <taxon>Cryptotermitinae</taxon>
        <taxon>Cryptotermes</taxon>
    </lineage>
</organism>
<comment type="caution">
    <text evidence="15">The sequence shown here is derived from an EMBL/GenBank/DDBJ whole genome shotgun (WGS) entry which is preliminary data.</text>
</comment>
<keyword evidence="3" id="KW-0963">Cytoplasm</keyword>
<evidence type="ECO:0000256" key="13">
    <source>
        <dbReference type="PROSITE-ProRule" id="PRU00221"/>
    </source>
</evidence>
<dbReference type="InterPro" id="IPR019775">
    <property type="entry name" value="WD40_repeat_CS"/>
</dbReference>
<feature type="compositionally biased region" description="Polar residues" evidence="14">
    <location>
        <begin position="686"/>
        <end position="700"/>
    </location>
</feature>
<feature type="compositionally biased region" description="Low complexity" evidence="14">
    <location>
        <begin position="655"/>
        <end position="673"/>
    </location>
</feature>
<dbReference type="SUPFAM" id="SSF50978">
    <property type="entry name" value="WD40 repeat-like"/>
    <property type="match status" value="2"/>
</dbReference>
<proteinExistence type="inferred from homology"/>
<dbReference type="SMART" id="SM00320">
    <property type="entry name" value="WD40"/>
    <property type="match status" value="11"/>
</dbReference>
<evidence type="ECO:0000256" key="6">
    <source>
        <dbReference type="ARBA" id="ARBA00022846"/>
    </source>
</evidence>
<keyword evidence="8" id="KW-0966">Cell projection</keyword>
<dbReference type="PROSITE" id="PS00678">
    <property type="entry name" value="WD_REPEATS_1"/>
    <property type="match status" value="1"/>
</dbReference>
<dbReference type="InterPro" id="IPR036322">
    <property type="entry name" value="WD40_repeat_dom_sf"/>
</dbReference>
<feature type="compositionally biased region" description="Polar residues" evidence="14">
    <location>
        <begin position="738"/>
        <end position="852"/>
    </location>
</feature>
<dbReference type="EMBL" id="NEVH01024942">
    <property type="protein sequence ID" value="PNF16695.1"/>
    <property type="molecule type" value="Genomic_DNA"/>
</dbReference>
<feature type="region of interest" description="Disordered" evidence="14">
    <location>
        <begin position="654"/>
        <end position="717"/>
    </location>
</feature>
<evidence type="ECO:0000256" key="4">
    <source>
        <dbReference type="ARBA" id="ARBA00022574"/>
    </source>
</evidence>
<dbReference type="OrthoDB" id="6252103at2759"/>
<feature type="region of interest" description="Disordered" evidence="14">
    <location>
        <begin position="729"/>
        <end position="852"/>
    </location>
</feature>
<dbReference type="FunFam" id="2.130.10.10:FF:000207">
    <property type="entry name" value="Cilia- and flagella-associated protein 52"/>
    <property type="match status" value="1"/>
</dbReference>
<dbReference type="PROSITE" id="PS50082">
    <property type="entry name" value="WD_REPEATS_2"/>
    <property type="match status" value="4"/>
</dbReference>
<keyword evidence="16" id="KW-1185">Reference proteome</keyword>
<dbReference type="STRING" id="105785.A0A2J7PK36"/>
<dbReference type="InterPro" id="IPR050630">
    <property type="entry name" value="WD_repeat_EMAP"/>
</dbReference>
<sequence length="852" mass="91823">MTVVFGCVLGATVQGLNIHPDGLHFVYPLGCKVVVQDWQTKRQIFLSGHTNVVSAIAVSPDGKYIASGQINHMGFKALVILWSFETSQILSKYDIHKVRVESVTFTCDSKHLISLGGRDDSNIIVWNVEKGEAVCGAVANCGTSGSAVLLCRTNLRGHCFITGGEGTLRLWKVIPDRRQLETVDVKFGLIKRHIICIVIDEMDMFAYCGTTTGDVVKVKLNYDSDVNILDPVTNPVLLGCFGKYVGRKKLLAGEEPARYSQGVTALHLWSTNTKCQIIVGGGDGTIELVKELVNTTLPAPSVLRKVKMPSLPQLLVLKSTTVNSAPTSLQMLHMTIFVGTMLSEIFTIDVETFEVKLHVTCHKHAIHDIAFPHEYSEVFATCSKDDIRVWSTETSLELLRITVANFTCTGIQFTCDGKSIISGWNDGEIRAFTPQTGRLIYEIHNAHSKGVTAIAITTGGHRIVSGGGEGQVRVWEIKPTYQKLEGILQEHRGPVSCIRISSSDTEAISASSDGTCVIWDIVRLTRKHSLFANTQFMGVCYHPSDLQVVTTGTDCKIGYWEVYDGSLIREIDGSTSSGLNAIEITTDGEHILTGGNDQYVKVWNYHKGIPTHIGTGHASVITAVRFSPDNRHIISGSSDGGIFQWKSPVVKKWLQESQQSRSHSSRSTRSIGSKQGATEREGEGSSGQVETLDSARSVQGSKGDGTEERKLGEVCTYEEEHVNSVRNIITEGGEGTPKSGNTPKSSGTPKSANTPKSNGTPKSGNTPKSNGTPKSANTPKSNGTPKSGNTPKSNGTPKSGNTLKSNGTPKSGNTPKSNGTPKSNDTPKSGNTLKSNGTPKSGNTLKNNGAPK</sequence>
<accession>A0A2J7PK36</accession>
<keyword evidence="7" id="KW-0969">Cilium</keyword>
<dbReference type="InParanoid" id="A0A2J7PK36"/>
<evidence type="ECO:0000313" key="15">
    <source>
        <dbReference type="EMBL" id="PNF16695.1"/>
    </source>
</evidence>
<keyword evidence="4 13" id="KW-0853">WD repeat</keyword>
<dbReference type="PROSITE" id="PS50294">
    <property type="entry name" value="WD_REPEATS_REGION"/>
    <property type="match status" value="3"/>
</dbReference>
<dbReference type="GO" id="GO:0005930">
    <property type="term" value="C:axoneme"/>
    <property type="evidence" value="ECO:0007669"/>
    <property type="project" value="UniProtKB-ARBA"/>
</dbReference>
<dbReference type="Proteomes" id="UP000235965">
    <property type="component" value="Unassembled WGS sequence"/>
</dbReference>
<evidence type="ECO:0000256" key="7">
    <source>
        <dbReference type="ARBA" id="ARBA00023069"/>
    </source>
</evidence>
<protein>
    <recommendedName>
        <fullName evidence="10">Cilia- and flagella-associated protein 52</fullName>
    </recommendedName>
</protein>
<feature type="repeat" description="WD" evidence="13">
    <location>
        <begin position="614"/>
        <end position="646"/>
    </location>
</feature>
<dbReference type="Gene3D" id="2.130.10.10">
    <property type="entry name" value="YVTN repeat-like/Quinoprotein amine dehydrogenase"/>
    <property type="match status" value="3"/>
</dbReference>
<name>A0A2J7PK36_9NEOP</name>
<evidence type="ECO:0000256" key="10">
    <source>
        <dbReference type="ARBA" id="ARBA00029552"/>
    </source>
</evidence>
<comment type="similarity">
    <text evidence="9">Belongs to the CFAP52 family.</text>
</comment>
<comment type="function">
    <text evidence="11">Microtubule inner protein (MIP) part of the dynein-decorated doublet microtubules (DMTs) in cilia axoneme. Important for proper ciliary and flagellar beating. May act in cooperation with CFAP45 and axonemal dynein subunit DNAH11. May play a role in cell growth and/or survival.</text>
</comment>
<dbReference type="AlphaFoldDB" id="A0A2J7PK36"/>